<dbReference type="Proteomes" id="UP000014570">
    <property type="component" value="Unassembled WGS sequence"/>
</dbReference>
<name>A0AAV3J6I5_LEPBO</name>
<evidence type="ECO:0000313" key="1">
    <source>
        <dbReference type="EMBL" id="EPG55861.1"/>
    </source>
</evidence>
<evidence type="ECO:0000313" key="2">
    <source>
        <dbReference type="Proteomes" id="UP000014570"/>
    </source>
</evidence>
<sequence length="37" mass="4225">MKFKKKKVFHSPMKSEVIQKVLNGCLSKKLQVKLGGH</sequence>
<dbReference type="EMBL" id="AHNP02000015">
    <property type="protein sequence ID" value="EPG55861.1"/>
    <property type="molecule type" value="Genomic_DNA"/>
</dbReference>
<protein>
    <submittedName>
        <fullName evidence="1">Uncharacterized protein</fullName>
    </submittedName>
</protein>
<comment type="caution">
    <text evidence="1">The sequence shown here is derived from an EMBL/GenBank/DDBJ whole genome shotgun (WGS) entry which is preliminary data.</text>
</comment>
<accession>A0AAV3J6I5</accession>
<organism evidence="1 2">
    <name type="scientific">Leptospira borgpetersenii serovar Javanica str. UI 09931</name>
    <dbReference type="NCBI Taxonomy" id="1049767"/>
    <lineage>
        <taxon>Bacteria</taxon>
        <taxon>Pseudomonadati</taxon>
        <taxon>Spirochaetota</taxon>
        <taxon>Spirochaetia</taxon>
        <taxon>Leptospirales</taxon>
        <taxon>Leptospiraceae</taxon>
        <taxon>Leptospira</taxon>
    </lineage>
</organism>
<proteinExistence type="predicted"/>
<dbReference type="AlphaFoldDB" id="A0AAV3J6I5"/>
<reference evidence="1 2" key="1">
    <citation type="submission" date="2013-04" db="EMBL/GenBank/DDBJ databases">
        <authorList>
            <person name="Harkins D.M."/>
            <person name="Durkin A.S."/>
            <person name="Brinkac L.M."/>
            <person name="Haft D.H."/>
            <person name="Selengut J.D."/>
            <person name="Sanka R."/>
            <person name="DePew J."/>
            <person name="Purushe J."/>
            <person name="Chanthongthip A."/>
            <person name="Lattana O."/>
            <person name="Phetsouvanh R."/>
            <person name="Newton P.N."/>
            <person name="Vinetz J.M."/>
            <person name="Sutton G.G."/>
            <person name="Nierman W.C."/>
            <person name="Fouts D.E."/>
        </authorList>
    </citation>
    <scope>NUCLEOTIDE SEQUENCE [LARGE SCALE GENOMIC DNA]</scope>
    <source>
        <strain evidence="1 2">UI 09931</strain>
    </source>
</reference>
<gene>
    <name evidence="1" type="ORF">LEP1GSC103_0002</name>
</gene>